<keyword evidence="3" id="KW-1185">Reference proteome</keyword>
<evidence type="ECO:0000256" key="1">
    <source>
        <dbReference type="SAM" id="MobiDB-lite"/>
    </source>
</evidence>
<proteinExistence type="predicted"/>
<feature type="compositionally biased region" description="Polar residues" evidence="1">
    <location>
        <begin position="38"/>
        <end position="58"/>
    </location>
</feature>
<dbReference type="EnsemblProtists" id="HpaT800805">
    <property type="protein sequence ID" value="HpaP800805"/>
    <property type="gene ID" value="HpaG800805"/>
</dbReference>
<dbReference type="InParanoid" id="M4B3F6"/>
<protein>
    <submittedName>
        <fullName evidence="2">Uncharacterized protein</fullName>
    </submittedName>
</protein>
<accession>M4B3F6</accession>
<sequence>MIAESLRQNSREAILGFVLIFMRTRRQHKAPPPPMEASANSIHSDQVSGGTSEVLPDQNSDTHAISVGITNHEILDSGYVSTAMDVTMGLVCLHQNTMQLDELCHTDEHLAGSNADPMGTGLLSDNVHIPAAFADTFYTETPSLSRRVVRF</sequence>
<dbReference type="Proteomes" id="UP000011713">
    <property type="component" value="Unassembled WGS sequence"/>
</dbReference>
<dbReference type="EMBL" id="JH598179">
    <property type="status" value="NOT_ANNOTATED_CDS"/>
    <property type="molecule type" value="Genomic_DNA"/>
</dbReference>
<feature type="region of interest" description="Disordered" evidence="1">
    <location>
        <begin position="28"/>
        <end position="58"/>
    </location>
</feature>
<reference evidence="3" key="1">
    <citation type="journal article" date="2010" name="Science">
        <title>Signatures of adaptation to obligate biotrophy in the Hyaloperonospora arabidopsidis genome.</title>
        <authorList>
            <person name="Baxter L."/>
            <person name="Tripathy S."/>
            <person name="Ishaque N."/>
            <person name="Boot N."/>
            <person name="Cabral A."/>
            <person name="Kemen E."/>
            <person name="Thines M."/>
            <person name="Ah-Fong A."/>
            <person name="Anderson R."/>
            <person name="Badejoko W."/>
            <person name="Bittner-Eddy P."/>
            <person name="Boore J.L."/>
            <person name="Chibucos M.C."/>
            <person name="Coates M."/>
            <person name="Dehal P."/>
            <person name="Delehaunty K."/>
            <person name="Dong S."/>
            <person name="Downton P."/>
            <person name="Dumas B."/>
            <person name="Fabro G."/>
            <person name="Fronick C."/>
            <person name="Fuerstenberg S.I."/>
            <person name="Fulton L."/>
            <person name="Gaulin E."/>
            <person name="Govers F."/>
            <person name="Hughes L."/>
            <person name="Humphray S."/>
            <person name="Jiang R.H."/>
            <person name="Judelson H."/>
            <person name="Kamoun S."/>
            <person name="Kyung K."/>
            <person name="Meijer H."/>
            <person name="Minx P."/>
            <person name="Morris P."/>
            <person name="Nelson J."/>
            <person name="Phuntumart V."/>
            <person name="Qutob D."/>
            <person name="Rehmany A."/>
            <person name="Rougon-Cardoso A."/>
            <person name="Ryden P."/>
            <person name="Torto-Alalibo T."/>
            <person name="Studholme D."/>
            <person name="Wang Y."/>
            <person name="Win J."/>
            <person name="Wood J."/>
            <person name="Clifton S.W."/>
            <person name="Rogers J."/>
            <person name="Van den Ackerveken G."/>
            <person name="Jones J.D."/>
            <person name="McDowell J.M."/>
            <person name="Beynon J."/>
            <person name="Tyler B.M."/>
        </authorList>
    </citation>
    <scope>NUCLEOTIDE SEQUENCE [LARGE SCALE GENOMIC DNA]</scope>
    <source>
        <strain evidence="3">Emoy2</strain>
    </source>
</reference>
<dbReference type="VEuPathDB" id="FungiDB:HpaG800805"/>
<dbReference type="HOGENOM" id="CLU_1734978_0_0_1"/>
<name>M4B3F6_HYAAE</name>
<evidence type="ECO:0000313" key="2">
    <source>
        <dbReference type="EnsemblProtists" id="HpaP800805"/>
    </source>
</evidence>
<organism evidence="2 3">
    <name type="scientific">Hyaloperonospora arabidopsidis (strain Emoy2)</name>
    <name type="common">Downy mildew agent</name>
    <name type="synonym">Peronospora arabidopsidis</name>
    <dbReference type="NCBI Taxonomy" id="559515"/>
    <lineage>
        <taxon>Eukaryota</taxon>
        <taxon>Sar</taxon>
        <taxon>Stramenopiles</taxon>
        <taxon>Oomycota</taxon>
        <taxon>Peronosporomycetes</taxon>
        <taxon>Peronosporales</taxon>
        <taxon>Peronosporaceae</taxon>
        <taxon>Hyaloperonospora</taxon>
    </lineage>
</organism>
<reference evidence="2" key="2">
    <citation type="submission" date="2015-06" db="UniProtKB">
        <authorList>
            <consortium name="EnsemblProtists"/>
        </authorList>
    </citation>
    <scope>IDENTIFICATION</scope>
    <source>
        <strain evidence="2">Emoy2</strain>
    </source>
</reference>
<evidence type="ECO:0000313" key="3">
    <source>
        <dbReference type="Proteomes" id="UP000011713"/>
    </source>
</evidence>
<dbReference type="AlphaFoldDB" id="M4B3F6"/>